<evidence type="ECO:0000256" key="1">
    <source>
        <dbReference type="ARBA" id="ARBA00005189"/>
    </source>
</evidence>
<gene>
    <name evidence="6" type="ORF">GCM10007853_20240</name>
</gene>
<reference evidence="6" key="1">
    <citation type="journal article" date="2014" name="Int. J. Syst. Evol. Microbiol.">
        <title>Complete genome of a new Firmicutes species belonging to the dominant human colonic microbiota ('Ruminococcus bicirculans') reveals two chromosomes and a selective capacity to utilize plant glucans.</title>
        <authorList>
            <consortium name="NISC Comparative Sequencing Program"/>
            <person name="Wegmann U."/>
            <person name="Louis P."/>
            <person name="Goesmann A."/>
            <person name="Henrissat B."/>
            <person name="Duncan S.H."/>
            <person name="Flint H.J."/>
        </authorList>
    </citation>
    <scope>NUCLEOTIDE SEQUENCE</scope>
    <source>
        <strain evidence="6">NBRC 108219</strain>
    </source>
</reference>
<dbReference type="Pfam" id="PF01553">
    <property type="entry name" value="Acyltransferase"/>
    <property type="match status" value="1"/>
</dbReference>
<evidence type="ECO:0000313" key="6">
    <source>
        <dbReference type="EMBL" id="GLQ24150.1"/>
    </source>
</evidence>
<evidence type="ECO:0000256" key="3">
    <source>
        <dbReference type="ARBA" id="ARBA00023315"/>
    </source>
</evidence>
<keyword evidence="4" id="KW-0472">Membrane</keyword>
<dbReference type="InterPro" id="IPR002123">
    <property type="entry name" value="Plipid/glycerol_acylTrfase"/>
</dbReference>
<evidence type="ECO:0000259" key="5">
    <source>
        <dbReference type="SMART" id="SM00563"/>
    </source>
</evidence>
<feature type="transmembrane region" description="Helical" evidence="4">
    <location>
        <begin position="6"/>
        <end position="29"/>
    </location>
</feature>
<evidence type="ECO:0000256" key="4">
    <source>
        <dbReference type="SAM" id="Phobius"/>
    </source>
</evidence>
<evidence type="ECO:0000313" key="7">
    <source>
        <dbReference type="Proteomes" id="UP001161391"/>
    </source>
</evidence>
<dbReference type="EMBL" id="BSNK01000002">
    <property type="protein sequence ID" value="GLQ24150.1"/>
    <property type="molecule type" value="Genomic_DNA"/>
</dbReference>
<feature type="domain" description="Phospholipid/glycerol acyltransferase" evidence="5">
    <location>
        <begin position="70"/>
        <end position="184"/>
    </location>
</feature>
<keyword evidence="4" id="KW-0812">Transmembrane</keyword>
<dbReference type="PANTHER" id="PTHR10434">
    <property type="entry name" value="1-ACYL-SN-GLYCEROL-3-PHOSPHATE ACYLTRANSFERASE"/>
    <property type="match status" value="1"/>
</dbReference>
<sequence>MRSTLFNLFFYSVTALYALIGVLFSLVPGRALLMGSLRRYTKVIRWGMRVIAGITVEVTGHERVPADGPVILAAKHQSYGDGVIMFHQFDDLSFVTGDHLEKFWLIKVILAKMNAVVVESCGGAATRARMAETSRVVREQGRRILIYPEGHLSQVGTHHPYKKGIWHLQEDFGCPVVPVATNLGQRWNQTDWIKHPGRAHVEFLEPIPPGLGKDEFMDLLQARIETRSIELLDLDNPGALNPADIGQVALNSVAQAREARKASQTDAHNKENAA</sequence>
<organism evidence="6 7">
    <name type="scientific">Algimonas ampicilliniresistens</name>
    <dbReference type="NCBI Taxonomy" id="1298735"/>
    <lineage>
        <taxon>Bacteria</taxon>
        <taxon>Pseudomonadati</taxon>
        <taxon>Pseudomonadota</taxon>
        <taxon>Alphaproteobacteria</taxon>
        <taxon>Maricaulales</taxon>
        <taxon>Robiginitomaculaceae</taxon>
        <taxon>Algimonas</taxon>
    </lineage>
</organism>
<proteinExistence type="predicted"/>
<dbReference type="SMART" id="SM00563">
    <property type="entry name" value="PlsC"/>
    <property type="match status" value="1"/>
</dbReference>
<dbReference type="GO" id="GO:0016746">
    <property type="term" value="F:acyltransferase activity"/>
    <property type="evidence" value="ECO:0007669"/>
    <property type="project" value="UniProtKB-KW"/>
</dbReference>
<dbReference type="SUPFAM" id="SSF69593">
    <property type="entry name" value="Glycerol-3-phosphate (1)-acyltransferase"/>
    <property type="match status" value="1"/>
</dbReference>
<keyword evidence="2" id="KW-0808">Transferase</keyword>
<reference evidence="6" key="2">
    <citation type="submission" date="2023-01" db="EMBL/GenBank/DDBJ databases">
        <title>Draft genome sequence of Algimonas ampicilliniresistens strain NBRC 108219.</title>
        <authorList>
            <person name="Sun Q."/>
            <person name="Mori K."/>
        </authorList>
    </citation>
    <scope>NUCLEOTIDE SEQUENCE</scope>
    <source>
        <strain evidence="6">NBRC 108219</strain>
    </source>
</reference>
<keyword evidence="3 6" id="KW-0012">Acyltransferase</keyword>
<comment type="pathway">
    <text evidence="1">Lipid metabolism.</text>
</comment>
<dbReference type="PANTHER" id="PTHR10434:SF11">
    <property type="entry name" value="1-ACYL-SN-GLYCEROL-3-PHOSPHATE ACYLTRANSFERASE"/>
    <property type="match status" value="1"/>
</dbReference>
<accession>A0ABQ5V9N7</accession>
<keyword evidence="7" id="KW-1185">Reference proteome</keyword>
<comment type="caution">
    <text evidence="6">The sequence shown here is derived from an EMBL/GenBank/DDBJ whole genome shotgun (WGS) entry which is preliminary data.</text>
</comment>
<dbReference type="Proteomes" id="UP001161391">
    <property type="component" value="Unassembled WGS sequence"/>
</dbReference>
<protein>
    <submittedName>
        <fullName evidence="6">1-acyl-sn-glycerol-3-phosphate acyltransferase</fullName>
    </submittedName>
</protein>
<dbReference type="CDD" id="cd07989">
    <property type="entry name" value="LPLAT_AGPAT-like"/>
    <property type="match status" value="1"/>
</dbReference>
<keyword evidence="4" id="KW-1133">Transmembrane helix</keyword>
<evidence type="ECO:0000256" key="2">
    <source>
        <dbReference type="ARBA" id="ARBA00022679"/>
    </source>
</evidence>
<dbReference type="RefSeq" id="WP_284390290.1">
    <property type="nucleotide sequence ID" value="NZ_BSNK01000002.1"/>
</dbReference>
<name>A0ABQ5V9N7_9PROT</name>